<dbReference type="Pfam" id="PF03460">
    <property type="entry name" value="NIR_SIR_ferr"/>
    <property type="match status" value="1"/>
</dbReference>
<evidence type="ECO:0000256" key="1">
    <source>
        <dbReference type="ARBA" id="ARBA00022485"/>
    </source>
</evidence>
<name>F8AML6_METOI</name>
<feature type="domain" description="4Fe-4S ferredoxin-type" evidence="5">
    <location>
        <begin position="150"/>
        <end position="179"/>
    </location>
</feature>
<keyword evidence="7" id="KW-1185">Reference proteome</keyword>
<keyword evidence="2" id="KW-0479">Metal-binding</keyword>
<dbReference type="InterPro" id="IPR017900">
    <property type="entry name" value="4Fe4S_Fe_S_CS"/>
</dbReference>
<evidence type="ECO:0000256" key="4">
    <source>
        <dbReference type="ARBA" id="ARBA00023014"/>
    </source>
</evidence>
<dbReference type="EMBL" id="CP002792">
    <property type="protein sequence ID" value="AEH06057.1"/>
    <property type="molecule type" value="Genomic_DNA"/>
</dbReference>
<dbReference type="SUPFAM" id="SSF55124">
    <property type="entry name" value="Nitrite/Sulfite reductase N-terminal domain-like"/>
    <property type="match status" value="1"/>
</dbReference>
<dbReference type="PANTHER" id="PTHR11493:SF54">
    <property type="entry name" value="ANAEROBIC SULFITE REDUCTASE SUBUNIT C"/>
    <property type="match status" value="1"/>
</dbReference>
<protein>
    <submittedName>
        <fullName evidence="6">Nitrite and sulphite reductase 4Fe-4S region</fullName>
    </submittedName>
</protein>
<dbReference type="Proteomes" id="UP000009296">
    <property type="component" value="Chromosome"/>
</dbReference>
<reference evidence="6" key="1">
    <citation type="submission" date="2011-05" db="EMBL/GenBank/DDBJ databases">
        <title>Complete sequence of chromosome of Methanothermococcus okinawensis IH1.</title>
        <authorList>
            <consortium name="US DOE Joint Genome Institute"/>
            <person name="Lucas S."/>
            <person name="Han J."/>
            <person name="Lapidus A."/>
            <person name="Cheng J.-F."/>
            <person name="Goodwin L."/>
            <person name="Pitluck S."/>
            <person name="Peters L."/>
            <person name="Mikhailova N."/>
            <person name="Held B."/>
            <person name="Han C."/>
            <person name="Tapia R."/>
            <person name="Land M."/>
            <person name="Hauser L."/>
            <person name="Kyrpides N."/>
            <person name="Ivanova N."/>
            <person name="Pagani I."/>
            <person name="Sieprawska-Lupa M."/>
            <person name="Takai K."/>
            <person name="Miyazaki J."/>
            <person name="Whitman W."/>
            <person name="Woyke T."/>
        </authorList>
    </citation>
    <scope>NUCLEOTIDE SEQUENCE [LARGE SCALE GENOMIC DNA]</scope>
    <source>
        <strain evidence="6">IH1</strain>
    </source>
</reference>
<evidence type="ECO:0000259" key="5">
    <source>
        <dbReference type="PROSITE" id="PS51379"/>
    </source>
</evidence>
<dbReference type="InterPro" id="IPR036136">
    <property type="entry name" value="Nit/Sulf_reduc_fer-like_dom_sf"/>
</dbReference>
<dbReference type="Pfam" id="PF01077">
    <property type="entry name" value="NIR_SIR"/>
    <property type="match status" value="1"/>
</dbReference>
<dbReference type="Gene3D" id="3.30.413.10">
    <property type="entry name" value="Sulfite Reductase Hemoprotein, domain 1"/>
    <property type="match status" value="1"/>
</dbReference>
<dbReference type="InterPro" id="IPR006067">
    <property type="entry name" value="NO2/SO3_Rdtase_4Fe4S_dom"/>
</dbReference>
<dbReference type="Gene3D" id="3.90.480.20">
    <property type="match status" value="1"/>
</dbReference>
<evidence type="ECO:0000256" key="2">
    <source>
        <dbReference type="ARBA" id="ARBA00022723"/>
    </source>
</evidence>
<dbReference type="PROSITE" id="PS51379">
    <property type="entry name" value="4FE4S_FER_2"/>
    <property type="match status" value="1"/>
</dbReference>
<dbReference type="SUPFAM" id="SSF54862">
    <property type="entry name" value="4Fe-4S ferredoxins"/>
    <property type="match status" value="1"/>
</dbReference>
<dbReference type="KEGG" id="mok:Metok_0059"/>
<dbReference type="HOGENOM" id="CLU_072599_0_1_2"/>
<dbReference type="GO" id="GO:0016491">
    <property type="term" value="F:oxidoreductase activity"/>
    <property type="evidence" value="ECO:0007669"/>
    <property type="project" value="InterPro"/>
</dbReference>
<dbReference type="GO" id="GO:0020037">
    <property type="term" value="F:heme binding"/>
    <property type="evidence" value="ECO:0007669"/>
    <property type="project" value="InterPro"/>
</dbReference>
<dbReference type="InterPro" id="IPR017896">
    <property type="entry name" value="4Fe4S_Fe-S-bd"/>
</dbReference>
<dbReference type="OrthoDB" id="15347at2157"/>
<dbReference type="STRING" id="647113.Metok_0059"/>
<gene>
    <name evidence="6" type="ordered locus">Metok_0059</name>
</gene>
<dbReference type="InterPro" id="IPR045854">
    <property type="entry name" value="NO2/SO3_Rdtase_4Fe4S_sf"/>
</dbReference>
<dbReference type="InterPro" id="IPR005117">
    <property type="entry name" value="NiRdtase/SiRdtase_haem-b_fer"/>
</dbReference>
<dbReference type="SUPFAM" id="SSF56014">
    <property type="entry name" value="Nitrite and sulphite reductase 4Fe-4S domain-like"/>
    <property type="match status" value="1"/>
</dbReference>
<dbReference type="eggNOG" id="arCOG02059">
    <property type="taxonomic scope" value="Archaea"/>
</dbReference>
<accession>F8AML6</accession>
<keyword evidence="4" id="KW-0411">Iron-sulfur</keyword>
<dbReference type="GO" id="GO:0046872">
    <property type="term" value="F:metal ion binding"/>
    <property type="evidence" value="ECO:0007669"/>
    <property type="project" value="UniProtKB-KW"/>
</dbReference>
<dbReference type="GO" id="GO:0051539">
    <property type="term" value="F:4 iron, 4 sulfur cluster binding"/>
    <property type="evidence" value="ECO:0007669"/>
    <property type="project" value="UniProtKB-KW"/>
</dbReference>
<keyword evidence="3" id="KW-0408">Iron</keyword>
<dbReference type="RefSeq" id="WP_013866243.1">
    <property type="nucleotide sequence ID" value="NC_015636.1"/>
</dbReference>
<evidence type="ECO:0000256" key="3">
    <source>
        <dbReference type="ARBA" id="ARBA00023004"/>
    </source>
</evidence>
<organism evidence="6 7">
    <name type="scientific">Methanothermococcus okinawensis (strain DSM 14208 / JCM 11175 / IH1)</name>
    <dbReference type="NCBI Taxonomy" id="647113"/>
    <lineage>
        <taxon>Archaea</taxon>
        <taxon>Methanobacteriati</taxon>
        <taxon>Methanobacteriota</taxon>
        <taxon>Methanomada group</taxon>
        <taxon>Methanococci</taxon>
        <taxon>Methanococcales</taxon>
        <taxon>Methanococcaceae</taxon>
        <taxon>Methanothermococcus</taxon>
    </lineage>
</organism>
<proteinExistence type="predicted"/>
<evidence type="ECO:0000313" key="7">
    <source>
        <dbReference type="Proteomes" id="UP000009296"/>
    </source>
</evidence>
<keyword evidence="1" id="KW-0004">4Fe-4S</keyword>
<dbReference type="PROSITE" id="PS00198">
    <property type="entry name" value="4FE4S_FER_1"/>
    <property type="match status" value="1"/>
</dbReference>
<sequence>MFCDQNYKFGVLPKKDGFMIRISLKPGYITSKQLDTISHVANHYGDGRAHITNRQGIELKIKHEYLEDAEKLLNESGLKLGSTGKRIRQVKSCIGLECQNSIGDAISIAERLHNEFEGIWVPKKLKINISACPNDCAWAKFCDIGIIFRYIIGMDYKNCSGCGKCEEFCEAGAPNWRAHTISEKCIGTGECLKLCGALHVKEKVMAIYVGGKGGKFPKMGRHISNVKTEDEIIDIVDLIVEKYAKYGKKRIYDLVKEYNVNTIEDIENI</sequence>
<dbReference type="InterPro" id="IPR045169">
    <property type="entry name" value="NO2/SO3_Rdtase_4Fe4S_prot"/>
</dbReference>
<dbReference type="AlphaFoldDB" id="F8AML6"/>
<evidence type="ECO:0000313" key="6">
    <source>
        <dbReference type="EMBL" id="AEH06057.1"/>
    </source>
</evidence>
<dbReference type="PANTHER" id="PTHR11493">
    <property type="entry name" value="SULFITE REDUCTASE [NADPH] SUBUNIT BETA-RELATED"/>
    <property type="match status" value="1"/>
</dbReference>
<dbReference type="GeneID" id="10772175"/>